<comment type="caution">
    <text evidence="1">The sequence shown here is derived from an EMBL/GenBank/DDBJ whole genome shotgun (WGS) entry which is preliminary data.</text>
</comment>
<gene>
    <name evidence="1" type="ORF">E3Q02_01013</name>
</gene>
<evidence type="ECO:0008006" key="3">
    <source>
        <dbReference type="Google" id="ProtNLM"/>
    </source>
</evidence>
<protein>
    <recommendedName>
        <fullName evidence="3">Tubby C-terminal domain-containing protein</fullName>
    </recommendedName>
</protein>
<proteinExistence type="predicted"/>
<dbReference type="Proteomes" id="UP000309601">
    <property type="component" value="Unassembled WGS sequence"/>
</dbReference>
<dbReference type="EMBL" id="SPRW01000007">
    <property type="protein sequence ID" value="TIC69108.1"/>
    <property type="molecule type" value="Genomic_DNA"/>
</dbReference>
<accession>A0AB38N046</accession>
<sequence length="164" mass="18532">MEPQCAYIIEFKSLASNLLIFKKGVQYPDYELDVNVTRSRMTFLELPYQKRLARVHGPKLLLGKGYKMSINGEKLRMHRDSHRSTCLWFDLLDKSPCVVVKGGHGDGSTYRITNILTNEILATFQPSGPSYGCMNLHAGGYDNQNLIALFTAMAIMIRLGIDRT</sequence>
<evidence type="ECO:0000313" key="1">
    <source>
        <dbReference type="EMBL" id="TIC69108.1"/>
    </source>
</evidence>
<name>A0AB38N046_9BASI</name>
<reference evidence="1 2" key="1">
    <citation type="submission" date="2019-03" db="EMBL/GenBank/DDBJ databases">
        <title>Sequencing 25 genomes of Wallemia mellicola.</title>
        <authorList>
            <person name="Gostincar C."/>
        </authorList>
    </citation>
    <scope>NUCLEOTIDE SEQUENCE [LARGE SCALE GENOMIC DNA]</scope>
    <source>
        <strain evidence="1 2">EXF-1274</strain>
    </source>
</reference>
<evidence type="ECO:0000313" key="2">
    <source>
        <dbReference type="Proteomes" id="UP000309601"/>
    </source>
</evidence>
<organism evidence="1 2">
    <name type="scientific">Wallemia mellicola</name>
    <dbReference type="NCBI Taxonomy" id="1708541"/>
    <lineage>
        <taxon>Eukaryota</taxon>
        <taxon>Fungi</taxon>
        <taxon>Dikarya</taxon>
        <taxon>Basidiomycota</taxon>
        <taxon>Wallemiomycotina</taxon>
        <taxon>Wallemiomycetes</taxon>
        <taxon>Wallemiales</taxon>
        <taxon>Wallemiaceae</taxon>
        <taxon>Wallemia</taxon>
    </lineage>
</organism>
<dbReference type="AlphaFoldDB" id="A0AB38N046"/>